<keyword evidence="7" id="KW-1185">Reference proteome</keyword>
<dbReference type="SUPFAM" id="SSF88946">
    <property type="entry name" value="Sigma2 domain of RNA polymerase sigma factors"/>
    <property type="match status" value="1"/>
</dbReference>
<evidence type="ECO:0000313" key="7">
    <source>
        <dbReference type="Proteomes" id="UP000291981"/>
    </source>
</evidence>
<evidence type="ECO:0000256" key="2">
    <source>
        <dbReference type="ARBA" id="ARBA00023015"/>
    </source>
</evidence>
<dbReference type="OrthoDB" id="1163416at2"/>
<keyword evidence="3" id="KW-0731">Sigma factor</keyword>
<reference evidence="6 7" key="1">
    <citation type="submission" date="2019-02" db="EMBL/GenBank/DDBJ databases">
        <title>Draft genome sequence of Muricauda sp. 176CP4-71.</title>
        <authorList>
            <person name="Park J.-S."/>
        </authorList>
    </citation>
    <scope>NUCLEOTIDE SEQUENCE [LARGE SCALE GENOMIC DNA]</scope>
    <source>
        <strain evidence="6 7">176CP4-71</strain>
    </source>
</reference>
<dbReference type="InterPro" id="IPR039425">
    <property type="entry name" value="RNA_pol_sigma-70-like"/>
</dbReference>
<dbReference type="PANTHER" id="PTHR43133">
    <property type="entry name" value="RNA POLYMERASE ECF-TYPE SIGMA FACTO"/>
    <property type="match status" value="1"/>
</dbReference>
<accession>A0A4Q8QCW8</accession>
<evidence type="ECO:0000256" key="3">
    <source>
        <dbReference type="ARBA" id="ARBA00023082"/>
    </source>
</evidence>
<protein>
    <submittedName>
        <fullName evidence="6">Sigma-70 family RNA polymerase sigma factor</fullName>
    </submittedName>
</protein>
<dbReference type="InterPro" id="IPR014284">
    <property type="entry name" value="RNA_pol_sigma-70_dom"/>
</dbReference>
<dbReference type="SUPFAM" id="SSF88659">
    <property type="entry name" value="Sigma3 and sigma4 domains of RNA polymerase sigma factors"/>
    <property type="match status" value="1"/>
</dbReference>
<dbReference type="PANTHER" id="PTHR43133:SF62">
    <property type="entry name" value="RNA POLYMERASE SIGMA FACTOR SIGZ"/>
    <property type="match status" value="1"/>
</dbReference>
<evidence type="ECO:0000256" key="1">
    <source>
        <dbReference type="ARBA" id="ARBA00010641"/>
    </source>
</evidence>
<proteinExistence type="inferred from homology"/>
<comment type="caution">
    <text evidence="6">The sequence shown here is derived from an EMBL/GenBank/DDBJ whole genome shotgun (WGS) entry which is preliminary data.</text>
</comment>
<dbReference type="GO" id="GO:0016987">
    <property type="term" value="F:sigma factor activity"/>
    <property type="evidence" value="ECO:0007669"/>
    <property type="project" value="UniProtKB-KW"/>
</dbReference>
<evidence type="ECO:0000313" key="6">
    <source>
        <dbReference type="EMBL" id="TAI47337.1"/>
    </source>
</evidence>
<dbReference type="InterPro" id="IPR007627">
    <property type="entry name" value="RNA_pol_sigma70_r2"/>
</dbReference>
<gene>
    <name evidence="6" type="ORF">EW142_11700</name>
</gene>
<dbReference type="InterPro" id="IPR013325">
    <property type="entry name" value="RNA_pol_sigma_r2"/>
</dbReference>
<dbReference type="RefSeq" id="WP_130614057.1">
    <property type="nucleotide sequence ID" value="NZ_SGIU01000002.1"/>
</dbReference>
<evidence type="ECO:0000259" key="5">
    <source>
        <dbReference type="Pfam" id="PF04542"/>
    </source>
</evidence>
<dbReference type="Proteomes" id="UP000291981">
    <property type="component" value="Unassembled WGS sequence"/>
</dbReference>
<dbReference type="InterPro" id="IPR013324">
    <property type="entry name" value="RNA_pol_sigma_r3/r4-like"/>
</dbReference>
<organism evidence="6 7">
    <name type="scientific">Flagellimonas allohymeniacidonis</name>
    <dbReference type="NCBI Taxonomy" id="2517819"/>
    <lineage>
        <taxon>Bacteria</taxon>
        <taxon>Pseudomonadati</taxon>
        <taxon>Bacteroidota</taxon>
        <taxon>Flavobacteriia</taxon>
        <taxon>Flavobacteriales</taxon>
        <taxon>Flavobacteriaceae</taxon>
        <taxon>Flagellimonas</taxon>
    </lineage>
</organism>
<comment type="similarity">
    <text evidence="1">Belongs to the sigma-70 factor family. ECF subfamily.</text>
</comment>
<dbReference type="EMBL" id="SGIU01000002">
    <property type="protein sequence ID" value="TAI47337.1"/>
    <property type="molecule type" value="Genomic_DNA"/>
</dbReference>
<dbReference type="Pfam" id="PF04542">
    <property type="entry name" value="Sigma70_r2"/>
    <property type="match status" value="1"/>
</dbReference>
<evidence type="ECO:0000256" key="4">
    <source>
        <dbReference type="ARBA" id="ARBA00023163"/>
    </source>
</evidence>
<sequence length="188" mass="21994">MTDHELIVQLRNGNENCLKQLYNHMGMVKSWIGQNNGNEEDALDVFQEAIMVFYKNVLADKYEPRGKISTYLFEICKRQWLNQLNRRKKYENRDITFSISDGGQENNTIEITIKGPNLKQYLQSTLEKIGDPCKSILEATIFMGQKMEEIAERFNYSSARSASQQKLRCLQKLREEVSYDVIIRLKPE</sequence>
<dbReference type="GO" id="GO:0006352">
    <property type="term" value="P:DNA-templated transcription initiation"/>
    <property type="evidence" value="ECO:0007669"/>
    <property type="project" value="InterPro"/>
</dbReference>
<dbReference type="NCBIfam" id="TIGR02937">
    <property type="entry name" value="sigma70-ECF"/>
    <property type="match status" value="1"/>
</dbReference>
<name>A0A4Q8QCW8_9FLAO</name>
<dbReference type="AlphaFoldDB" id="A0A4Q8QCW8"/>
<keyword evidence="4" id="KW-0804">Transcription</keyword>
<dbReference type="Gene3D" id="1.10.1740.10">
    <property type="match status" value="1"/>
</dbReference>
<feature type="domain" description="RNA polymerase sigma-70 region 2" evidence="5">
    <location>
        <begin position="24"/>
        <end position="89"/>
    </location>
</feature>
<keyword evidence="2" id="KW-0805">Transcription regulation</keyword>